<dbReference type="PANTHER" id="PTHR47966">
    <property type="entry name" value="BETA-SITE APP-CLEAVING ENZYME, ISOFORM A-RELATED"/>
    <property type="match status" value="1"/>
</dbReference>
<evidence type="ECO:0000313" key="5">
    <source>
        <dbReference type="Proteomes" id="UP000054279"/>
    </source>
</evidence>
<dbReference type="Pfam" id="PF00026">
    <property type="entry name" value="Asp"/>
    <property type="match status" value="1"/>
</dbReference>
<dbReference type="AlphaFoldDB" id="A0A0C9UCM3"/>
<protein>
    <recommendedName>
        <fullName evidence="3">Peptidase A1 domain-containing protein</fullName>
    </recommendedName>
</protein>
<dbReference type="InterPro" id="IPR033121">
    <property type="entry name" value="PEPTIDASE_A1"/>
</dbReference>
<gene>
    <name evidence="4" type="ORF">M422DRAFT_98668</name>
</gene>
<organism evidence="4 5">
    <name type="scientific">Sphaerobolus stellatus (strain SS14)</name>
    <dbReference type="NCBI Taxonomy" id="990650"/>
    <lineage>
        <taxon>Eukaryota</taxon>
        <taxon>Fungi</taxon>
        <taxon>Dikarya</taxon>
        <taxon>Basidiomycota</taxon>
        <taxon>Agaricomycotina</taxon>
        <taxon>Agaricomycetes</taxon>
        <taxon>Phallomycetidae</taxon>
        <taxon>Geastrales</taxon>
        <taxon>Sphaerobolaceae</taxon>
        <taxon>Sphaerobolus</taxon>
    </lineage>
</organism>
<sequence length="206" mass="21795">LRRRQSVPLSASDEASEWLGSLSIGTPPRKFVVNFDTGSADLWIPSDKCTDDACESKNKYSASKSSTSVAMEGSLDITYGDGSGVNGPIWADTVDVGGLKAHNQSFAAVGELSDMFTSISLDGIVGMGYPQLSMMGALPFFNTMAKQGVVSEKVFSFKIADEGSSLFLGGTDGDLYTGDIEYHKVDTLLGYWMTSGGQISVGDKPA</sequence>
<keyword evidence="2" id="KW-1015">Disulfide bond</keyword>
<dbReference type="PANTHER" id="PTHR47966:SF51">
    <property type="entry name" value="BETA-SITE APP-CLEAVING ENZYME, ISOFORM A-RELATED"/>
    <property type="match status" value="1"/>
</dbReference>
<dbReference type="Proteomes" id="UP000054279">
    <property type="component" value="Unassembled WGS sequence"/>
</dbReference>
<dbReference type="PROSITE" id="PS51767">
    <property type="entry name" value="PEPTIDASE_A1"/>
    <property type="match status" value="1"/>
</dbReference>
<evidence type="ECO:0000259" key="3">
    <source>
        <dbReference type="PROSITE" id="PS51767"/>
    </source>
</evidence>
<comment type="similarity">
    <text evidence="1">Belongs to the peptidase A1 family.</text>
</comment>
<dbReference type="InterPro" id="IPR021109">
    <property type="entry name" value="Peptidase_aspartic_dom_sf"/>
</dbReference>
<accession>A0A0C9UCM3</accession>
<dbReference type="GO" id="GO:0006508">
    <property type="term" value="P:proteolysis"/>
    <property type="evidence" value="ECO:0007669"/>
    <property type="project" value="InterPro"/>
</dbReference>
<proteinExistence type="inferred from homology"/>
<dbReference type="FunFam" id="2.40.70.10:FF:000008">
    <property type="entry name" value="Cathepsin D"/>
    <property type="match status" value="1"/>
</dbReference>
<feature type="non-terminal residue" evidence="4">
    <location>
        <position position="206"/>
    </location>
</feature>
<dbReference type="InterPro" id="IPR034164">
    <property type="entry name" value="Pepsin-like_dom"/>
</dbReference>
<dbReference type="SUPFAM" id="SSF50630">
    <property type="entry name" value="Acid proteases"/>
    <property type="match status" value="1"/>
</dbReference>
<feature type="domain" description="Peptidase A1" evidence="3">
    <location>
        <begin position="18"/>
        <end position="206"/>
    </location>
</feature>
<evidence type="ECO:0000256" key="1">
    <source>
        <dbReference type="ARBA" id="ARBA00007447"/>
    </source>
</evidence>
<evidence type="ECO:0000313" key="4">
    <source>
        <dbReference type="EMBL" id="KIJ22830.1"/>
    </source>
</evidence>
<evidence type="ECO:0000256" key="2">
    <source>
        <dbReference type="PIRSR" id="PIRSR601461-2"/>
    </source>
</evidence>
<feature type="non-terminal residue" evidence="4">
    <location>
        <position position="1"/>
    </location>
</feature>
<dbReference type="InterPro" id="IPR001461">
    <property type="entry name" value="Aspartic_peptidase_A1"/>
</dbReference>
<dbReference type="GO" id="GO:0004190">
    <property type="term" value="F:aspartic-type endopeptidase activity"/>
    <property type="evidence" value="ECO:0007669"/>
    <property type="project" value="InterPro"/>
</dbReference>
<dbReference type="Gene3D" id="2.40.70.10">
    <property type="entry name" value="Acid Proteases"/>
    <property type="match status" value="1"/>
</dbReference>
<name>A0A0C9UCM3_SPHS4</name>
<feature type="disulfide bond" evidence="2">
    <location>
        <begin position="49"/>
        <end position="54"/>
    </location>
</feature>
<dbReference type="HOGENOM" id="CLU_013253_5_2_1"/>
<dbReference type="OrthoDB" id="15189at2759"/>
<dbReference type="EMBL" id="KN837920">
    <property type="protein sequence ID" value="KIJ22830.1"/>
    <property type="molecule type" value="Genomic_DNA"/>
</dbReference>
<reference evidence="4 5" key="1">
    <citation type="submission" date="2014-06" db="EMBL/GenBank/DDBJ databases">
        <title>Evolutionary Origins and Diversification of the Mycorrhizal Mutualists.</title>
        <authorList>
            <consortium name="DOE Joint Genome Institute"/>
            <consortium name="Mycorrhizal Genomics Consortium"/>
            <person name="Kohler A."/>
            <person name="Kuo A."/>
            <person name="Nagy L.G."/>
            <person name="Floudas D."/>
            <person name="Copeland A."/>
            <person name="Barry K.W."/>
            <person name="Cichocki N."/>
            <person name="Veneault-Fourrey C."/>
            <person name="LaButti K."/>
            <person name="Lindquist E.A."/>
            <person name="Lipzen A."/>
            <person name="Lundell T."/>
            <person name="Morin E."/>
            <person name="Murat C."/>
            <person name="Riley R."/>
            <person name="Ohm R."/>
            <person name="Sun H."/>
            <person name="Tunlid A."/>
            <person name="Henrissat B."/>
            <person name="Grigoriev I.V."/>
            <person name="Hibbett D.S."/>
            <person name="Martin F."/>
        </authorList>
    </citation>
    <scope>NUCLEOTIDE SEQUENCE [LARGE SCALE GENOMIC DNA]</scope>
    <source>
        <strain evidence="4 5">SS14</strain>
    </source>
</reference>
<dbReference type="PRINTS" id="PR00792">
    <property type="entry name" value="PEPSIN"/>
</dbReference>
<dbReference type="CDD" id="cd05471">
    <property type="entry name" value="pepsin_like"/>
    <property type="match status" value="1"/>
</dbReference>
<keyword evidence="5" id="KW-1185">Reference proteome</keyword>